<dbReference type="AlphaFoldDB" id="A0AAU8IEM0"/>
<dbReference type="EC" id="6.1.1.20" evidence="15"/>
<keyword evidence="9 15" id="KW-0067">ATP-binding</keyword>
<dbReference type="Gene3D" id="3.50.40.10">
    <property type="entry name" value="Phenylalanyl-trna Synthetase, Chain B, domain 3"/>
    <property type="match status" value="1"/>
</dbReference>
<comment type="catalytic activity">
    <reaction evidence="14 15">
        <text>tRNA(Phe) + L-phenylalanine + ATP = L-phenylalanyl-tRNA(Phe) + AMP + diphosphate + H(+)</text>
        <dbReference type="Rhea" id="RHEA:19413"/>
        <dbReference type="Rhea" id="RHEA-COMP:9668"/>
        <dbReference type="Rhea" id="RHEA-COMP:9699"/>
        <dbReference type="ChEBI" id="CHEBI:15378"/>
        <dbReference type="ChEBI" id="CHEBI:30616"/>
        <dbReference type="ChEBI" id="CHEBI:33019"/>
        <dbReference type="ChEBI" id="CHEBI:58095"/>
        <dbReference type="ChEBI" id="CHEBI:78442"/>
        <dbReference type="ChEBI" id="CHEBI:78531"/>
        <dbReference type="ChEBI" id="CHEBI:456215"/>
        <dbReference type="EC" id="6.1.1.20"/>
    </reaction>
</comment>
<dbReference type="Pfam" id="PF03484">
    <property type="entry name" value="B5"/>
    <property type="match status" value="1"/>
</dbReference>
<dbReference type="GO" id="GO:0000049">
    <property type="term" value="F:tRNA binding"/>
    <property type="evidence" value="ECO:0007669"/>
    <property type="project" value="UniProtKB-UniRule"/>
</dbReference>
<dbReference type="GO" id="GO:0009328">
    <property type="term" value="C:phenylalanine-tRNA ligase complex"/>
    <property type="evidence" value="ECO:0007669"/>
    <property type="project" value="TreeGrafter"/>
</dbReference>
<comment type="subunit">
    <text evidence="3 15">Tetramer of two alpha and two beta subunits.</text>
</comment>
<evidence type="ECO:0000256" key="1">
    <source>
        <dbReference type="ARBA" id="ARBA00004496"/>
    </source>
</evidence>
<feature type="domain" description="FDX-ACB" evidence="18">
    <location>
        <begin position="709"/>
        <end position="802"/>
    </location>
</feature>
<keyword evidence="13 15" id="KW-0030">Aminoacyl-tRNA synthetase</keyword>
<dbReference type="InterPro" id="IPR033714">
    <property type="entry name" value="tRNA_bind_bactPheRS"/>
</dbReference>
<dbReference type="FunFam" id="3.30.56.10:FF:000002">
    <property type="entry name" value="Phenylalanine--tRNA ligase beta subunit"/>
    <property type="match status" value="1"/>
</dbReference>
<evidence type="ECO:0000313" key="20">
    <source>
        <dbReference type="EMBL" id="XCJ16682.1"/>
    </source>
</evidence>
<evidence type="ECO:0000256" key="6">
    <source>
        <dbReference type="ARBA" id="ARBA00022598"/>
    </source>
</evidence>
<evidence type="ECO:0000259" key="19">
    <source>
        <dbReference type="PROSITE" id="PS51483"/>
    </source>
</evidence>
<dbReference type="InterPro" id="IPR005147">
    <property type="entry name" value="tRNA_synthase_B5-dom"/>
</dbReference>
<dbReference type="Pfam" id="PF01588">
    <property type="entry name" value="tRNA_bind"/>
    <property type="match status" value="1"/>
</dbReference>
<dbReference type="GO" id="GO:0140096">
    <property type="term" value="F:catalytic activity, acting on a protein"/>
    <property type="evidence" value="ECO:0007669"/>
    <property type="project" value="UniProtKB-ARBA"/>
</dbReference>
<dbReference type="SUPFAM" id="SSF54991">
    <property type="entry name" value="Anticodon-binding domain of PheRS"/>
    <property type="match status" value="1"/>
</dbReference>
<dbReference type="Gene3D" id="3.30.70.380">
    <property type="entry name" value="Ferrodoxin-fold anticodon-binding domain"/>
    <property type="match status" value="1"/>
</dbReference>
<evidence type="ECO:0000256" key="3">
    <source>
        <dbReference type="ARBA" id="ARBA00011209"/>
    </source>
</evidence>
<feature type="domain" description="TRNA-binding" evidence="17">
    <location>
        <begin position="40"/>
        <end position="152"/>
    </location>
</feature>
<feature type="binding site" evidence="15">
    <location>
        <position position="465"/>
    </location>
    <ligand>
        <name>Mg(2+)</name>
        <dbReference type="ChEBI" id="CHEBI:18420"/>
        <note>shared with alpha subunit</note>
    </ligand>
</feature>
<comment type="subcellular location">
    <subcellularLocation>
        <location evidence="1 15">Cytoplasm</location>
    </subcellularLocation>
</comment>
<dbReference type="GO" id="GO:0006432">
    <property type="term" value="P:phenylalanyl-tRNA aminoacylation"/>
    <property type="evidence" value="ECO:0007669"/>
    <property type="project" value="UniProtKB-UniRule"/>
</dbReference>
<dbReference type="InterPro" id="IPR002547">
    <property type="entry name" value="tRNA-bd_dom"/>
</dbReference>
<keyword evidence="11 16" id="KW-0694">RNA-binding</keyword>
<feature type="domain" description="B5" evidence="19">
    <location>
        <begin position="406"/>
        <end position="481"/>
    </location>
</feature>
<dbReference type="NCBIfam" id="TIGR00472">
    <property type="entry name" value="pheT_bact"/>
    <property type="match status" value="1"/>
</dbReference>
<dbReference type="FunFam" id="3.30.930.10:FF:000022">
    <property type="entry name" value="Phenylalanine--tRNA ligase beta subunit"/>
    <property type="match status" value="1"/>
</dbReference>
<organism evidence="20">
    <name type="scientific">Sporolactobacillus sp. Y61</name>
    <dbReference type="NCBI Taxonomy" id="3160863"/>
    <lineage>
        <taxon>Bacteria</taxon>
        <taxon>Bacillati</taxon>
        <taxon>Bacillota</taxon>
        <taxon>Bacilli</taxon>
        <taxon>Bacillales</taxon>
        <taxon>Sporolactobacillaceae</taxon>
        <taxon>Sporolactobacillus</taxon>
    </lineage>
</organism>
<dbReference type="Gene3D" id="3.30.56.10">
    <property type="match status" value="2"/>
</dbReference>
<dbReference type="SMART" id="SM00874">
    <property type="entry name" value="B5"/>
    <property type="match status" value="1"/>
</dbReference>
<keyword evidence="4 15" id="KW-0963">Cytoplasm</keyword>
<dbReference type="GO" id="GO:0004826">
    <property type="term" value="F:phenylalanine-tRNA ligase activity"/>
    <property type="evidence" value="ECO:0007669"/>
    <property type="project" value="UniProtKB-UniRule"/>
</dbReference>
<dbReference type="Gene3D" id="2.40.50.140">
    <property type="entry name" value="Nucleic acid-binding proteins"/>
    <property type="match status" value="1"/>
</dbReference>
<dbReference type="CDD" id="cd00769">
    <property type="entry name" value="PheRS_beta_core"/>
    <property type="match status" value="1"/>
</dbReference>
<dbReference type="InterPro" id="IPR009061">
    <property type="entry name" value="DNA-bd_dom_put_sf"/>
</dbReference>
<sequence length="803" mass="87937">MLVSYKWLNDYVDLDGISPEELADRITNSGIEVEHLSYPGKGLKGIVAGRILSCEPHPESDHLKLCRVDIGTETVQIVCGAPNVAAGQKVPVAKAGAQIGGDVQIGKTEFRGEESDGMICALSELGIDEALAPHAEGIFVFDEDVPTGADALPYLNLDDAILDLDILVNSAHCMNMIGVAHEVAAILDRPLHISKPDPHETGKAAADKISVTVETGDLVPYYGARLIEGITVGPSPRWMQLRLIASGVRPINNVVDIANYVMIEYGQPLHTFDLDAFGSDHVLVRLAGQNEIMQTLDSQKRKLTPKDIVITNGKKAEAVAGVMGGESSEVTSSTKKVLLEAAVFDPMSIRKTAQRLQMRTDASSRYEKGVDRNRVTLAADRAAELLTHYASAHVLKGIVEQGARTVPETVITMRWQKINDVLGTSLSPGLIEGILKRLGFGIETEGEIIHVTVPTRRFDVSIPEDLIEEVGRLYGYNRIPATLPEGSSVHAGLTGYQKLCRRTEQFMENAGFYQAFTYSLTTAEHASAFSINHSEAQPVKVIWPMSEEHAVLRQSIVPQLLDAVKYHLNRQMHDVALYEMGKVFLPKPGKARPDEEEHLAGAITGTVSEKSWEDDAQSADFFTAKGVVESLFDSLALSESVTFKPVKRPGMHPGQTADILLDQKVIGYVGAIHPEVQKDLGIRATYVFEIAIEQILRREQPEITYSGLPRFPSVSRDIALVMKRSVPAADLYRVIRENGGPLLQSIRLFDIYEGSHVAEDEKSMAFSLVYYDPERTLTDDEVNKVHGKIIDAVAKECGAELRG</sequence>
<dbReference type="InterPro" id="IPR045864">
    <property type="entry name" value="aa-tRNA-synth_II/BPL/LPL"/>
</dbReference>
<keyword evidence="7 15" id="KW-0479">Metal-binding</keyword>
<keyword evidence="10 15" id="KW-0460">Magnesium</keyword>
<dbReference type="NCBIfam" id="NF045760">
    <property type="entry name" value="YtpR"/>
    <property type="match status" value="1"/>
</dbReference>
<dbReference type="SUPFAM" id="SSF56037">
    <property type="entry name" value="PheT/TilS domain"/>
    <property type="match status" value="1"/>
</dbReference>
<dbReference type="PROSITE" id="PS50886">
    <property type="entry name" value="TRBD"/>
    <property type="match status" value="1"/>
</dbReference>
<evidence type="ECO:0000256" key="8">
    <source>
        <dbReference type="ARBA" id="ARBA00022741"/>
    </source>
</evidence>
<dbReference type="HAMAP" id="MF_00283">
    <property type="entry name" value="Phe_tRNA_synth_beta1"/>
    <property type="match status" value="1"/>
</dbReference>
<keyword evidence="6 15" id="KW-0436">Ligase</keyword>
<dbReference type="CDD" id="cd02796">
    <property type="entry name" value="tRNA_bind_bactPheRS"/>
    <property type="match status" value="1"/>
</dbReference>
<evidence type="ECO:0000256" key="15">
    <source>
        <dbReference type="HAMAP-Rule" id="MF_00283"/>
    </source>
</evidence>
<evidence type="ECO:0000256" key="7">
    <source>
        <dbReference type="ARBA" id="ARBA00022723"/>
    </source>
</evidence>
<name>A0AAU8IEM0_9BACL</name>
<evidence type="ECO:0000256" key="9">
    <source>
        <dbReference type="ARBA" id="ARBA00022840"/>
    </source>
</evidence>
<evidence type="ECO:0000256" key="16">
    <source>
        <dbReference type="PROSITE-ProRule" id="PRU00209"/>
    </source>
</evidence>
<comment type="similarity">
    <text evidence="2 15">Belongs to the phenylalanyl-tRNA synthetase beta subunit family. Type 1 subfamily.</text>
</comment>
<dbReference type="Gene3D" id="3.30.930.10">
    <property type="entry name" value="Bira Bifunctional Protein, Domain 2"/>
    <property type="match status" value="1"/>
</dbReference>
<keyword evidence="12 15" id="KW-0648">Protein biosynthesis</keyword>
<evidence type="ECO:0000256" key="10">
    <source>
        <dbReference type="ARBA" id="ARBA00022842"/>
    </source>
</evidence>
<gene>
    <name evidence="15 20" type="primary">pheT</name>
    <name evidence="20" type="ORF">ABNN70_13690</name>
</gene>
<protein>
    <recommendedName>
        <fullName evidence="15">Phenylalanine--tRNA ligase beta subunit</fullName>
        <ecNumber evidence="15">6.1.1.20</ecNumber>
    </recommendedName>
    <alternativeName>
        <fullName evidence="15">Phenylalanyl-tRNA synthetase beta subunit</fullName>
        <shortName evidence="15">PheRS</shortName>
    </alternativeName>
</protein>
<dbReference type="GO" id="GO:0016740">
    <property type="term" value="F:transferase activity"/>
    <property type="evidence" value="ECO:0007669"/>
    <property type="project" value="UniProtKB-ARBA"/>
</dbReference>
<evidence type="ECO:0000259" key="18">
    <source>
        <dbReference type="PROSITE" id="PS51447"/>
    </source>
</evidence>
<dbReference type="SUPFAM" id="SSF46955">
    <property type="entry name" value="Putative DNA-binding domain"/>
    <property type="match status" value="1"/>
</dbReference>
<dbReference type="InterPro" id="IPR045060">
    <property type="entry name" value="Phe-tRNA-ligase_IIc_bsu"/>
</dbReference>
<dbReference type="SUPFAM" id="SSF50249">
    <property type="entry name" value="Nucleic acid-binding proteins"/>
    <property type="match status" value="1"/>
</dbReference>
<dbReference type="InterPro" id="IPR004532">
    <property type="entry name" value="Phe-tRNA-ligase_IIc_bsu_bact"/>
</dbReference>
<evidence type="ECO:0000256" key="13">
    <source>
        <dbReference type="ARBA" id="ARBA00023146"/>
    </source>
</evidence>
<dbReference type="PROSITE" id="PS51447">
    <property type="entry name" value="FDX_ACB"/>
    <property type="match status" value="1"/>
</dbReference>
<dbReference type="InterPro" id="IPR041616">
    <property type="entry name" value="PheRS_beta_core"/>
</dbReference>
<dbReference type="SMART" id="SM00873">
    <property type="entry name" value="B3_4"/>
    <property type="match status" value="1"/>
</dbReference>
<evidence type="ECO:0000259" key="17">
    <source>
        <dbReference type="PROSITE" id="PS50886"/>
    </source>
</evidence>
<reference evidence="20" key="1">
    <citation type="submission" date="2024-06" db="EMBL/GenBank/DDBJ databases">
        <authorList>
            <person name="Fan A."/>
            <person name="Zhang F.Y."/>
            <person name="Zhang L."/>
        </authorList>
    </citation>
    <scope>NUCLEOTIDE SEQUENCE</scope>
    <source>
        <strain evidence="20">Y61</strain>
    </source>
</reference>
<dbReference type="InterPro" id="IPR005146">
    <property type="entry name" value="B3/B4_tRNA-bd"/>
</dbReference>
<evidence type="ECO:0000256" key="5">
    <source>
        <dbReference type="ARBA" id="ARBA00022555"/>
    </source>
</evidence>
<dbReference type="FunFam" id="3.30.70.380:FF:000001">
    <property type="entry name" value="Phenylalanine--tRNA ligase beta subunit"/>
    <property type="match status" value="1"/>
</dbReference>
<evidence type="ECO:0000256" key="11">
    <source>
        <dbReference type="ARBA" id="ARBA00022884"/>
    </source>
</evidence>
<comment type="cofactor">
    <cofactor evidence="15">
        <name>Mg(2+)</name>
        <dbReference type="ChEBI" id="CHEBI:18420"/>
    </cofactor>
    <text evidence="15">Binds 2 magnesium ions per tetramer.</text>
</comment>
<keyword evidence="8 15" id="KW-0547">Nucleotide-binding</keyword>
<dbReference type="GO" id="GO:0000287">
    <property type="term" value="F:magnesium ion binding"/>
    <property type="evidence" value="ECO:0007669"/>
    <property type="project" value="UniProtKB-UniRule"/>
</dbReference>
<dbReference type="FunFam" id="2.40.50.140:FF:000045">
    <property type="entry name" value="Phenylalanine--tRNA ligase beta subunit"/>
    <property type="match status" value="1"/>
</dbReference>
<dbReference type="SUPFAM" id="SSF55681">
    <property type="entry name" value="Class II aaRS and biotin synthetases"/>
    <property type="match status" value="1"/>
</dbReference>
<dbReference type="Pfam" id="PF03483">
    <property type="entry name" value="B3_4"/>
    <property type="match status" value="1"/>
</dbReference>
<dbReference type="Pfam" id="PF03147">
    <property type="entry name" value="FDX-ACB"/>
    <property type="match status" value="1"/>
</dbReference>
<dbReference type="InterPro" id="IPR036690">
    <property type="entry name" value="Fdx_antiC-bd_sf"/>
</dbReference>
<dbReference type="SMART" id="SM00896">
    <property type="entry name" value="FDX-ACB"/>
    <property type="match status" value="1"/>
</dbReference>
<dbReference type="InterPro" id="IPR020825">
    <property type="entry name" value="Phe-tRNA_synthase-like_B3/B4"/>
</dbReference>
<dbReference type="Pfam" id="PF17759">
    <property type="entry name" value="tRNA_synthFbeta"/>
    <property type="match status" value="1"/>
</dbReference>
<dbReference type="InterPro" id="IPR012340">
    <property type="entry name" value="NA-bd_OB-fold"/>
</dbReference>
<dbReference type="EMBL" id="CP159510">
    <property type="protein sequence ID" value="XCJ16682.1"/>
    <property type="molecule type" value="Genomic_DNA"/>
</dbReference>
<dbReference type="FunFam" id="3.50.40.10:FF:000001">
    <property type="entry name" value="Phenylalanine--tRNA ligase beta subunit"/>
    <property type="match status" value="1"/>
</dbReference>
<evidence type="ECO:0000256" key="4">
    <source>
        <dbReference type="ARBA" id="ARBA00022490"/>
    </source>
</evidence>
<evidence type="ECO:0000256" key="2">
    <source>
        <dbReference type="ARBA" id="ARBA00008653"/>
    </source>
</evidence>
<dbReference type="InterPro" id="IPR005121">
    <property type="entry name" value="Fdx_antiC-bd"/>
</dbReference>
<dbReference type="PROSITE" id="PS51483">
    <property type="entry name" value="B5"/>
    <property type="match status" value="1"/>
</dbReference>
<feature type="binding site" evidence="15">
    <location>
        <position position="468"/>
    </location>
    <ligand>
        <name>Mg(2+)</name>
        <dbReference type="ChEBI" id="CHEBI:18420"/>
        <note>shared with alpha subunit</note>
    </ligand>
</feature>
<feature type="binding site" evidence="15">
    <location>
        <position position="469"/>
    </location>
    <ligand>
        <name>Mg(2+)</name>
        <dbReference type="ChEBI" id="CHEBI:18420"/>
        <note>shared with alpha subunit</note>
    </ligand>
</feature>
<proteinExistence type="inferred from homology"/>
<keyword evidence="5 16" id="KW-0820">tRNA-binding</keyword>
<evidence type="ECO:0000256" key="12">
    <source>
        <dbReference type="ARBA" id="ARBA00022917"/>
    </source>
</evidence>
<accession>A0AAU8IEM0</accession>
<dbReference type="PANTHER" id="PTHR10947">
    <property type="entry name" value="PHENYLALANYL-TRNA SYNTHETASE BETA CHAIN AND LEUCINE-RICH REPEAT-CONTAINING PROTEIN 47"/>
    <property type="match status" value="1"/>
</dbReference>
<dbReference type="PANTHER" id="PTHR10947:SF0">
    <property type="entry name" value="PHENYLALANINE--TRNA LIGASE BETA SUBUNIT"/>
    <property type="match status" value="1"/>
</dbReference>
<dbReference type="RefSeq" id="WP_353948105.1">
    <property type="nucleotide sequence ID" value="NZ_CP159510.1"/>
</dbReference>
<dbReference type="GO" id="GO:0005524">
    <property type="term" value="F:ATP binding"/>
    <property type="evidence" value="ECO:0007669"/>
    <property type="project" value="UniProtKB-UniRule"/>
</dbReference>
<evidence type="ECO:0000256" key="14">
    <source>
        <dbReference type="ARBA" id="ARBA00049255"/>
    </source>
</evidence>
<feature type="binding site" evidence="15">
    <location>
        <position position="459"/>
    </location>
    <ligand>
        <name>Mg(2+)</name>
        <dbReference type="ChEBI" id="CHEBI:18420"/>
        <note>shared with alpha subunit</note>
    </ligand>
</feature>